<dbReference type="InterPro" id="IPR000477">
    <property type="entry name" value="RT_dom"/>
</dbReference>
<evidence type="ECO:0000313" key="2">
    <source>
        <dbReference type="EMBL" id="NYB76115.1"/>
    </source>
</evidence>
<accession>A0A974BNM1</accession>
<dbReference type="SUPFAM" id="SSF56672">
    <property type="entry name" value="DNA/RNA polymerases"/>
    <property type="match status" value="1"/>
</dbReference>
<dbReference type="EMBL" id="JACBNQ010000044">
    <property type="protein sequence ID" value="NYB76115.1"/>
    <property type="molecule type" value="Genomic_DNA"/>
</dbReference>
<name>A0A974BNM1_SEDHY</name>
<proteinExistence type="predicted"/>
<evidence type="ECO:0000313" key="3">
    <source>
        <dbReference type="Proteomes" id="UP000611629"/>
    </source>
</evidence>
<dbReference type="PANTHER" id="PTHR34047:SF3">
    <property type="entry name" value="BLR2052 PROTEIN"/>
    <property type="match status" value="1"/>
</dbReference>
<sequence length="195" mass="22444">MKNGKPYEISKQVVMDAYKSVKRNKGSAGIDEVDIESFEKDLKGNLYKSWNRMSSGSYFPPPVRAVEIPKKTGGTRRLGIPTVGDRVAQMVVKMYLEPKIESIFHEDSYGYRPNKSALDAIGQARQRCWKHDYVIEFDIKGLFDNIDHELLIKAVKFHTKESWILLYIERWLKAPFIVRNEKIERTSGTPQGSLC</sequence>
<comment type="caution">
    <text evidence="2">The sequence shown here is derived from an EMBL/GenBank/DDBJ whole genome shotgun (WGS) entry which is preliminary data.</text>
</comment>
<keyword evidence="3" id="KW-1185">Reference proteome</keyword>
<dbReference type="Proteomes" id="UP000611629">
    <property type="component" value="Unassembled WGS sequence"/>
</dbReference>
<dbReference type="InterPro" id="IPR051083">
    <property type="entry name" value="GrpII_Intron_Splice-Mob/Def"/>
</dbReference>
<evidence type="ECO:0000259" key="1">
    <source>
        <dbReference type="PROSITE" id="PS50878"/>
    </source>
</evidence>
<dbReference type="Pfam" id="PF00078">
    <property type="entry name" value="RVT_1"/>
    <property type="match status" value="1"/>
</dbReference>
<dbReference type="InterPro" id="IPR043502">
    <property type="entry name" value="DNA/RNA_pol_sf"/>
</dbReference>
<reference evidence="2" key="1">
    <citation type="submission" date="2020-07" db="EMBL/GenBank/DDBJ databases">
        <title>Genomic analysis of a strain of Sedimentibacter Hydroxybenzoicus DSM7310.</title>
        <authorList>
            <person name="Ma S."/>
        </authorList>
    </citation>
    <scope>NUCLEOTIDE SEQUENCE</scope>
    <source>
        <strain evidence="2">DSM 7310</strain>
    </source>
</reference>
<dbReference type="CDD" id="cd01651">
    <property type="entry name" value="RT_G2_intron"/>
    <property type="match status" value="1"/>
</dbReference>
<feature type="domain" description="Reverse transcriptase" evidence="1">
    <location>
        <begin position="49"/>
        <end position="195"/>
    </location>
</feature>
<protein>
    <recommendedName>
        <fullName evidence="1">Reverse transcriptase domain-containing protein</fullName>
    </recommendedName>
</protein>
<organism evidence="2 3">
    <name type="scientific">Sedimentibacter hydroxybenzoicus DSM 7310</name>
    <dbReference type="NCBI Taxonomy" id="1123245"/>
    <lineage>
        <taxon>Bacteria</taxon>
        <taxon>Bacillati</taxon>
        <taxon>Bacillota</taxon>
        <taxon>Tissierellia</taxon>
        <taxon>Sedimentibacter</taxon>
    </lineage>
</organism>
<gene>
    <name evidence="2" type="ORF">HZF24_18365</name>
</gene>
<dbReference type="PANTHER" id="PTHR34047">
    <property type="entry name" value="NUCLEAR INTRON MATURASE 1, MITOCHONDRIAL-RELATED"/>
    <property type="match status" value="1"/>
</dbReference>
<dbReference type="AlphaFoldDB" id="A0A974BNM1"/>
<dbReference type="PROSITE" id="PS50878">
    <property type="entry name" value="RT_POL"/>
    <property type="match status" value="1"/>
</dbReference>